<keyword evidence="3" id="KW-1185">Reference proteome</keyword>
<protein>
    <recommendedName>
        <fullName evidence="1">HEPN/Toprim N-terminal domain-containing protein</fullName>
    </recommendedName>
</protein>
<dbReference type="OrthoDB" id="5141316at2"/>
<evidence type="ECO:0000259" key="1">
    <source>
        <dbReference type="Pfam" id="PF18871"/>
    </source>
</evidence>
<dbReference type="Proteomes" id="UP000193804">
    <property type="component" value="Unassembled WGS sequence"/>
</dbReference>
<evidence type="ECO:0000313" key="2">
    <source>
        <dbReference type="EMBL" id="SMG49188.1"/>
    </source>
</evidence>
<organism evidence="2 3">
    <name type="scientific">Marivirga sericea</name>
    <dbReference type="NCBI Taxonomy" id="1028"/>
    <lineage>
        <taxon>Bacteria</taxon>
        <taxon>Pseudomonadati</taxon>
        <taxon>Bacteroidota</taxon>
        <taxon>Cytophagia</taxon>
        <taxon>Cytophagales</taxon>
        <taxon>Marivirgaceae</taxon>
        <taxon>Marivirga</taxon>
    </lineage>
</organism>
<dbReference type="RefSeq" id="WP_085518701.1">
    <property type="nucleotide sequence ID" value="NZ_FXAW01000008.1"/>
</dbReference>
<dbReference type="InterPro" id="IPR041487">
    <property type="entry name" value="HEPN/Toprim-NTD1"/>
</dbReference>
<gene>
    <name evidence="2" type="ORF">SAMN05661096_03578</name>
</gene>
<accession>A0A1X7L5P7</accession>
<proteinExistence type="predicted"/>
<dbReference type="Pfam" id="PF18871">
    <property type="entry name" value="HEPN_Toprim_N"/>
    <property type="match status" value="1"/>
</dbReference>
<name>A0A1X7L5P7_9BACT</name>
<evidence type="ECO:0000313" key="3">
    <source>
        <dbReference type="Proteomes" id="UP000193804"/>
    </source>
</evidence>
<feature type="domain" description="HEPN/Toprim N-terminal" evidence="1">
    <location>
        <begin position="1"/>
        <end position="103"/>
    </location>
</feature>
<reference evidence="3" key="1">
    <citation type="submission" date="2017-04" db="EMBL/GenBank/DDBJ databases">
        <authorList>
            <person name="Varghese N."/>
            <person name="Submissions S."/>
        </authorList>
    </citation>
    <scope>NUCLEOTIDE SEQUENCE [LARGE SCALE GENOMIC DNA]</scope>
    <source>
        <strain evidence="3">DSM 4125</strain>
    </source>
</reference>
<dbReference type="EMBL" id="FXAW01000008">
    <property type="protein sequence ID" value="SMG49188.1"/>
    <property type="molecule type" value="Genomic_DNA"/>
</dbReference>
<dbReference type="AlphaFoldDB" id="A0A1X7L5P7"/>
<sequence>MGAISEFYISNYPVFTTSKSYYQEVVNLIFLSSDFHVFERSLSERNQLTWGDSYKHEYELEEVKAFCSTAKICKERLELFGASYEKAKANFENVIESLKEDEIYDFLLSEEITYESYLENIKEIITSKLKTSSFDLNSYKSFKDYLQEYELVIEDQNIALSLWSILHVVEPEAKVEYNLTDIIESGWTVDCPSKSVQTEKIIVLTEGKTDTEFLKAGLNKFFPQLEGYYHFMDFETSRYEANASRLVHSIKSFVGSGIKNRIIAIFDNDSAAKKEINNLKKVQLPDNIRVLQYPNIDLAKEYPTIGPTGIQNMDINGLAGSIEMYLGRDCLIEDEKFIPIQWTGYMETIDKYQGVVLQKEHIQKRFRKKVKEFHSVETVADNWKELISIIELMNNTWQ</sequence>